<dbReference type="Proteomes" id="UP001150924">
    <property type="component" value="Unassembled WGS sequence"/>
</dbReference>
<dbReference type="RefSeq" id="WP_267776172.1">
    <property type="nucleotide sequence ID" value="NZ_JAPNKE010000002.1"/>
</dbReference>
<reference evidence="7" key="1">
    <citation type="submission" date="2022-11" db="EMBL/GenBank/DDBJ databases">
        <title>Minimal conservation of predation-associated metabolite biosynthetic gene clusters underscores biosynthetic potential of Myxococcota including descriptions for ten novel species: Archangium lansinium sp. nov., Myxococcus landrumus sp. nov., Nannocystis bai.</title>
        <authorList>
            <person name="Ahearne A."/>
            <person name="Stevens C."/>
            <person name="Phillips K."/>
        </authorList>
    </citation>
    <scope>NUCLEOTIDE SEQUENCE</scope>
    <source>
        <strain evidence="7">Na p29</strain>
    </source>
</reference>
<dbReference type="InterPro" id="IPR037171">
    <property type="entry name" value="NagB/RpiA_transferase-like"/>
</dbReference>
<dbReference type="PANTHER" id="PTHR23407">
    <property type="entry name" value="ATPASE INHIBITOR/5-FORMYLTETRAHYDROFOLATE CYCLO-LIGASE"/>
    <property type="match status" value="1"/>
</dbReference>
<dbReference type="PANTHER" id="PTHR23407:SF1">
    <property type="entry name" value="5-FORMYLTETRAHYDROFOLATE CYCLO-LIGASE"/>
    <property type="match status" value="1"/>
</dbReference>
<evidence type="ECO:0000256" key="6">
    <source>
        <dbReference type="SAM" id="MobiDB-lite"/>
    </source>
</evidence>
<feature type="binding site" evidence="4">
    <location>
        <position position="67"/>
    </location>
    <ligand>
        <name>substrate</name>
    </ligand>
</feature>
<dbReference type="Gene3D" id="3.40.50.10420">
    <property type="entry name" value="NagB/RpiA/CoA transferase-like"/>
    <property type="match status" value="1"/>
</dbReference>
<evidence type="ECO:0000256" key="4">
    <source>
        <dbReference type="PIRSR" id="PIRSR006806-1"/>
    </source>
</evidence>
<accession>A0A9X3EYI0</accession>
<keyword evidence="5" id="KW-0460">Magnesium</keyword>
<feature type="binding site" evidence="4">
    <location>
        <begin position="147"/>
        <end position="155"/>
    </location>
    <ligand>
        <name>ATP</name>
        <dbReference type="ChEBI" id="CHEBI:30616"/>
    </ligand>
</feature>
<dbReference type="InterPro" id="IPR024185">
    <property type="entry name" value="FTHF_cligase-like_sf"/>
</dbReference>
<dbReference type="InterPro" id="IPR002698">
    <property type="entry name" value="FTHF_cligase"/>
</dbReference>
<dbReference type="EC" id="6.3.3.2" evidence="5"/>
<feature type="region of interest" description="Disordered" evidence="6">
    <location>
        <begin position="1"/>
        <end position="36"/>
    </location>
</feature>
<evidence type="ECO:0000256" key="2">
    <source>
        <dbReference type="ARBA" id="ARBA00022741"/>
    </source>
</evidence>
<organism evidence="7 8">
    <name type="scientific">Nannocystis pusilla</name>
    <dbReference type="NCBI Taxonomy" id="889268"/>
    <lineage>
        <taxon>Bacteria</taxon>
        <taxon>Pseudomonadati</taxon>
        <taxon>Myxococcota</taxon>
        <taxon>Polyangia</taxon>
        <taxon>Nannocystales</taxon>
        <taxon>Nannocystaceae</taxon>
        <taxon>Nannocystis</taxon>
    </lineage>
</organism>
<keyword evidence="5" id="KW-0479">Metal-binding</keyword>
<dbReference type="GO" id="GO:0046872">
    <property type="term" value="F:metal ion binding"/>
    <property type="evidence" value="ECO:0007669"/>
    <property type="project" value="UniProtKB-KW"/>
</dbReference>
<comment type="caution">
    <text evidence="7">The sequence shown here is derived from an EMBL/GenBank/DDBJ whole genome shotgun (WGS) entry which is preliminary data.</text>
</comment>
<dbReference type="NCBIfam" id="TIGR02727">
    <property type="entry name" value="MTHFS_bact"/>
    <property type="match status" value="1"/>
</dbReference>
<comment type="similarity">
    <text evidence="1 5">Belongs to the 5-formyltetrahydrofolate cyclo-ligase family.</text>
</comment>
<dbReference type="EMBL" id="JAPNKE010000002">
    <property type="protein sequence ID" value="MCY1012677.1"/>
    <property type="molecule type" value="Genomic_DNA"/>
</dbReference>
<dbReference type="GO" id="GO:0030272">
    <property type="term" value="F:5-formyltetrahydrofolate cyclo-ligase activity"/>
    <property type="evidence" value="ECO:0007669"/>
    <property type="project" value="UniProtKB-EC"/>
</dbReference>
<keyword evidence="3 4" id="KW-0067">ATP-binding</keyword>
<dbReference type="GO" id="GO:0009396">
    <property type="term" value="P:folic acid-containing compound biosynthetic process"/>
    <property type="evidence" value="ECO:0007669"/>
    <property type="project" value="TreeGrafter"/>
</dbReference>
<protein>
    <recommendedName>
        <fullName evidence="5">5-formyltetrahydrofolate cyclo-ligase</fullName>
        <ecNumber evidence="5">6.3.3.2</ecNumber>
    </recommendedName>
</protein>
<gene>
    <name evidence="7" type="ORF">OV079_45530</name>
</gene>
<dbReference type="AlphaFoldDB" id="A0A9X3EYI0"/>
<dbReference type="GO" id="GO:0005524">
    <property type="term" value="F:ATP binding"/>
    <property type="evidence" value="ECO:0007669"/>
    <property type="project" value="UniProtKB-KW"/>
</dbReference>
<sequence>MRRASARGKCAEDALEGGHPGPQRSQAARTDPEDAAARSTELCAHVLAEARWRAATSVAAFVGVKGEPDTRPLLIAALAAGKQLWLPRMAGPRRQHIEFVAVTDLVALAPAPFGLLEPREGPGVALAETDVDLVLMPGLAFTRTGVRLGYGKAHYDGAMAPLRTLSRPVRVGLCFSDELVEALPEEPHDVGVHALATELGLIDCVSLQ</sequence>
<proteinExistence type="inferred from homology"/>
<name>A0A9X3EYI0_9BACT</name>
<keyword evidence="7" id="KW-0436">Ligase</keyword>
<comment type="cofactor">
    <cofactor evidence="5">
        <name>Mg(2+)</name>
        <dbReference type="ChEBI" id="CHEBI:18420"/>
    </cofactor>
</comment>
<feature type="binding site" evidence="4">
    <location>
        <position position="62"/>
    </location>
    <ligand>
        <name>substrate</name>
    </ligand>
</feature>
<evidence type="ECO:0000313" key="7">
    <source>
        <dbReference type="EMBL" id="MCY1012677.1"/>
    </source>
</evidence>
<evidence type="ECO:0000313" key="8">
    <source>
        <dbReference type="Proteomes" id="UP001150924"/>
    </source>
</evidence>
<dbReference type="PIRSF" id="PIRSF006806">
    <property type="entry name" value="FTHF_cligase"/>
    <property type="match status" value="1"/>
</dbReference>
<evidence type="ECO:0000256" key="5">
    <source>
        <dbReference type="RuleBase" id="RU361279"/>
    </source>
</evidence>
<dbReference type="SUPFAM" id="SSF100950">
    <property type="entry name" value="NagB/RpiA/CoA transferase-like"/>
    <property type="match status" value="1"/>
</dbReference>
<keyword evidence="2 4" id="KW-0547">Nucleotide-binding</keyword>
<evidence type="ECO:0000256" key="1">
    <source>
        <dbReference type="ARBA" id="ARBA00010638"/>
    </source>
</evidence>
<comment type="catalytic activity">
    <reaction evidence="5">
        <text>(6S)-5-formyl-5,6,7,8-tetrahydrofolate + ATP = (6R)-5,10-methenyltetrahydrofolate + ADP + phosphate</text>
        <dbReference type="Rhea" id="RHEA:10488"/>
        <dbReference type="ChEBI" id="CHEBI:30616"/>
        <dbReference type="ChEBI" id="CHEBI:43474"/>
        <dbReference type="ChEBI" id="CHEBI:57455"/>
        <dbReference type="ChEBI" id="CHEBI:57457"/>
        <dbReference type="ChEBI" id="CHEBI:456216"/>
        <dbReference type="EC" id="6.3.3.2"/>
    </reaction>
</comment>
<dbReference type="GO" id="GO:0035999">
    <property type="term" value="P:tetrahydrofolate interconversion"/>
    <property type="evidence" value="ECO:0007669"/>
    <property type="project" value="TreeGrafter"/>
</dbReference>
<dbReference type="Pfam" id="PF01812">
    <property type="entry name" value="5-FTHF_cyc-lig"/>
    <property type="match status" value="1"/>
</dbReference>
<keyword evidence="8" id="KW-1185">Reference proteome</keyword>
<evidence type="ECO:0000256" key="3">
    <source>
        <dbReference type="ARBA" id="ARBA00022840"/>
    </source>
</evidence>